<evidence type="ECO:0000256" key="1">
    <source>
        <dbReference type="SAM" id="MobiDB-lite"/>
    </source>
</evidence>
<proteinExistence type="predicted"/>
<protein>
    <submittedName>
        <fullName evidence="3">Uncharacterized protein</fullName>
    </submittedName>
</protein>
<keyword evidence="4" id="KW-1185">Reference proteome</keyword>
<dbReference type="EMBL" id="BPLR01002280">
    <property type="protein sequence ID" value="GIX72122.1"/>
    <property type="molecule type" value="Genomic_DNA"/>
</dbReference>
<keyword evidence="2" id="KW-0472">Membrane</keyword>
<name>A0AAV4MIW1_CAEEX</name>
<gene>
    <name evidence="3" type="ORF">CEXT_785631</name>
</gene>
<comment type="caution">
    <text evidence="3">The sequence shown here is derived from an EMBL/GenBank/DDBJ whole genome shotgun (WGS) entry which is preliminary data.</text>
</comment>
<evidence type="ECO:0000256" key="2">
    <source>
        <dbReference type="SAM" id="Phobius"/>
    </source>
</evidence>
<sequence length="123" mass="14359">MSARSTPSNCTKNEINNELSSSLAGHKNTCHRKLPKPHTNYPPPFAYRKRRRQPIVFFLPIIIIAEKKKLMVLYGRIISRKKKKKRKDCMTSVSHTHVLTSCKVIKPCSLLIFMGLRYPFYKR</sequence>
<organism evidence="3 4">
    <name type="scientific">Caerostris extrusa</name>
    <name type="common">Bark spider</name>
    <name type="synonym">Caerostris bankana</name>
    <dbReference type="NCBI Taxonomy" id="172846"/>
    <lineage>
        <taxon>Eukaryota</taxon>
        <taxon>Metazoa</taxon>
        <taxon>Ecdysozoa</taxon>
        <taxon>Arthropoda</taxon>
        <taxon>Chelicerata</taxon>
        <taxon>Arachnida</taxon>
        <taxon>Araneae</taxon>
        <taxon>Araneomorphae</taxon>
        <taxon>Entelegynae</taxon>
        <taxon>Araneoidea</taxon>
        <taxon>Araneidae</taxon>
        <taxon>Caerostris</taxon>
    </lineage>
</organism>
<keyword evidence="2" id="KW-0812">Transmembrane</keyword>
<dbReference type="Proteomes" id="UP001054945">
    <property type="component" value="Unassembled WGS sequence"/>
</dbReference>
<reference evidence="3 4" key="1">
    <citation type="submission" date="2021-06" db="EMBL/GenBank/DDBJ databases">
        <title>Caerostris extrusa draft genome.</title>
        <authorList>
            <person name="Kono N."/>
            <person name="Arakawa K."/>
        </authorList>
    </citation>
    <scope>NUCLEOTIDE SEQUENCE [LARGE SCALE GENOMIC DNA]</scope>
</reference>
<feature type="region of interest" description="Disordered" evidence="1">
    <location>
        <begin position="19"/>
        <end position="46"/>
    </location>
</feature>
<evidence type="ECO:0000313" key="3">
    <source>
        <dbReference type="EMBL" id="GIX72122.1"/>
    </source>
</evidence>
<dbReference type="AlphaFoldDB" id="A0AAV4MIW1"/>
<keyword evidence="2" id="KW-1133">Transmembrane helix</keyword>
<accession>A0AAV4MIW1</accession>
<feature type="transmembrane region" description="Helical" evidence="2">
    <location>
        <begin position="55"/>
        <end position="77"/>
    </location>
</feature>
<evidence type="ECO:0000313" key="4">
    <source>
        <dbReference type="Proteomes" id="UP001054945"/>
    </source>
</evidence>